<dbReference type="STRING" id="1344418.A0A1D2VDQ4"/>
<keyword evidence="3" id="KW-0175">Coiled coil</keyword>
<dbReference type="Gene3D" id="1.20.5.170">
    <property type="match status" value="1"/>
</dbReference>
<feature type="domain" description="Autophagy-related protein 16" evidence="4">
    <location>
        <begin position="63"/>
        <end position="169"/>
    </location>
</feature>
<keyword evidence="6" id="KW-1185">Reference proteome</keyword>
<dbReference type="AlphaFoldDB" id="A0A1D2VDQ4"/>
<evidence type="ECO:0000256" key="1">
    <source>
        <dbReference type="ARBA" id="ARBA00005331"/>
    </source>
</evidence>
<keyword evidence="2" id="KW-0072">Autophagy</keyword>
<evidence type="ECO:0000256" key="3">
    <source>
        <dbReference type="SAM" id="Coils"/>
    </source>
</evidence>
<name>A0A1D2VDQ4_9ASCO</name>
<evidence type="ECO:0000259" key="4">
    <source>
        <dbReference type="Pfam" id="PF08614"/>
    </source>
</evidence>
<dbReference type="InterPro" id="IPR013923">
    <property type="entry name" value="Autophagy-rel_prot_16_dom"/>
</dbReference>
<comment type="similarity">
    <text evidence="1">Belongs to the ATG16 family.</text>
</comment>
<feature type="coiled-coil region" evidence="3">
    <location>
        <begin position="122"/>
        <end position="156"/>
    </location>
</feature>
<evidence type="ECO:0000313" key="5">
    <source>
        <dbReference type="EMBL" id="ODV59597.1"/>
    </source>
</evidence>
<organism evidence="5 6">
    <name type="scientific">Ascoidea rubescens DSM 1968</name>
    <dbReference type="NCBI Taxonomy" id="1344418"/>
    <lineage>
        <taxon>Eukaryota</taxon>
        <taxon>Fungi</taxon>
        <taxon>Dikarya</taxon>
        <taxon>Ascomycota</taxon>
        <taxon>Saccharomycotina</taxon>
        <taxon>Saccharomycetes</taxon>
        <taxon>Ascoideaceae</taxon>
        <taxon>Ascoidea</taxon>
    </lineage>
</organism>
<dbReference type="Proteomes" id="UP000095038">
    <property type="component" value="Unassembled WGS sequence"/>
</dbReference>
<sequence length="185" mass="21299">MDSRADELWKEKVVRLLDQRDAYEDLSTEYFHSFHVLLERAFLVEPLLAANSQLLSSPNSPDHKSAAQLLAQLSVLKKQNETLSLNCSRLSSSNKDLVSDVNNLKKHLNFKVEENLMKNNALNLINDELLSLQIQNNLLQDKISNLESENQTLVNRWIDKVKSDADKINDANDFLQNYKNFTKKK</sequence>
<evidence type="ECO:0000256" key="2">
    <source>
        <dbReference type="ARBA" id="ARBA00023006"/>
    </source>
</evidence>
<dbReference type="OrthoDB" id="8949486at2759"/>
<reference evidence="6" key="1">
    <citation type="submission" date="2016-05" db="EMBL/GenBank/DDBJ databases">
        <title>Comparative genomics of biotechnologically important yeasts.</title>
        <authorList>
            <consortium name="DOE Joint Genome Institute"/>
            <person name="Riley R."/>
            <person name="Haridas S."/>
            <person name="Wolfe K.H."/>
            <person name="Lopes M.R."/>
            <person name="Hittinger C.T."/>
            <person name="Goker M."/>
            <person name="Salamov A."/>
            <person name="Wisecaver J."/>
            <person name="Long T.M."/>
            <person name="Aerts A.L."/>
            <person name="Barry K."/>
            <person name="Choi C."/>
            <person name="Clum A."/>
            <person name="Coughlan A.Y."/>
            <person name="Deshpande S."/>
            <person name="Douglass A.P."/>
            <person name="Hanson S.J."/>
            <person name="Klenk H.-P."/>
            <person name="Labutti K."/>
            <person name="Lapidus A."/>
            <person name="Lindquist E."/>
            <person name="Lipzen A."/>
            <person name="Meier-Kolthoff J.P."/>
            <person name="Ohm R.A."/>
            <person name="Otillar R.P."/>
            <person name="Pangilinan J."/>
            <person name="Peng Y."/>
            <person name="Rokas A."/>
            <person name="Rosa C.A."/>
            <person name="Scheuner C."/>
            <person name="Sibirny A.A."/>
            <person name="Slot J.C."/>
            <person name="Stielow J.B."/>
            <person name="Sun H."/>
            <person name="Kurtzman C.P."/>
            <person name="Blackwell M."/>
            <person name="Grigoriev I.V."/>
            <person name="Jeffries T.W."/>
        </authorList>
    </citation>
    <scope>NUCLEOTIDE SEQUENCE [LARGE SCALE GENOMIC DNA]</scope>
    <source>
        <strain evidence="6">DSM 1968</strain>
    </source>
</reference>
<dbReference type="GeneID" id="30964390"/>
<dbReference type="RefSeq" id="XP_020045904.1">
    <property type="nucleotide sequence ID" value="XM_020190754.1"/>
</dbReference>
<dbReference type="CDD" id="cd22887">
    <property type="entry name" value="Atg16_CCD"/>
    <property type="match status" value="1"/>
</dbReference>
<proteinExistence type="inferred from homology"/>
<dbReference type="InParanoid" id="A0A1D2VDQ4"/>
<dbReference type="EMBL" id="KV454485">
    <property type="protein sequence ID" value="ODV59597.1"/>
    <property type="molecule type" value="Genomic_DNA"/>
</dbReference>
<dbReference type="GO" id="GO:0006914">
    <property type="term" value="P:autophagy"/>
    <property type="evidence" value="ECO:0007669"/>
    <property type="project" value="UniProtKB-KW"/>
</dbReference>
<dbReference type="Pfam" id="PF08614">
    <property type="entry name" value="ATG16"/>
    <property type="match status" value="1"/>
</dbReference>
<accession>A0A1D2VDQ4</accession>
<gene>
    <name evidence="5" type="ORF">ASCRUDRAFT_37209</name>
</gene>
<evidence type="ECO:0000313" key="6">
    <source>
        <dbReference type="Proteomes" id="UP000095038"/>
    </source>
</evidence>
<protein>
    <submittedName>
        <fullName evidence="5">Autophagy protein 16</fullName>
    </submittedName>
</protein>